<evidence type="ECO:0000313" key="1">
    <source>
        <dbReference type="EMBL" id="CCA74744.1"/>
    </source>
</evidence>
<accession>G4TTV1</accession>
<evidence type="ECO:0008006" key="3">
    <source>
        <dbReference type="Google" id="ProtNLM"/>
    </source>
</evidence>
<protein>
    <recommendedName>
        <fullName evidence="3">F-box domain-containing protein</fullName>
    </recommendedName>
</protein>
<dbReference type="InParanoid" id="G4TTV1"/>
<name>G4TTV1_SERID</name>
<gene>
    <name evidence="1" type="ORF">PIIN_08702</name>
</gene>
<keyword evidence="2" id="KW-1185">Reference proteome</keyword>
<comment type="caution">
    <text evidence="1">The sequence shown here is derived from an EMBL/GenBank/DDBJ whole genome shotgun (WGS) entry which is preliminary data.</text>
</comment>
<organism evidence="1 2">
    <name type="scientific">Serendipita indica (strain DSM 11827)</name>
    <name type="common">Root endophyte fungus</name>
    <name type="synonym">Piriformospora indica</name>
    <dbReference type="NCBI Taxonomy" id="1109443"/>
    <lineage>
        <taxon>Eukaryota</taxon>
        <taxon>Fungi</taxon>
        <taxon>Dikarya</taxon>
        <taxon>Basidiomycota</taxon>
        <taxon>Agaricomycotina</taxon>
        <taxon>Agaricomycetes</taxon>
        <taxon>Sebacinales</taxon>
        <taxon>Serendipitaceae</taxon>
        <taxon>Serendipita</taxon>
    </lineage>
</organism>
<dbReference type="HOGENOM" id="CLU_641100_0_0_1"/>
<dbReference type="AlphaFoldDB" id="G4TTV1"/>
<dbReference type="Proteomes" id="UP000007148">
    <property type="component" value="Unassembled WGS sequence"/>
</dbReference>
<sequence length="431" mass="49520">MPNREFACVKIPVEIWREVFLYYMSPPLLQQPSMQDYRAFPPDSDFKLLYKFRLRERKRTVLKLVSRSWKLIADEVSDRIVFVHPSRLHVPPQYPIAQADQIIISPCTPLDYNSLPGTIDRGTVKDHKFWASLPLKLGEEVPLTQIIRVNCCNIVVPDNPMNPRPPQDIVRVLYWAPFSDSPNALTHETFKSLVSLHIAPGAGSSSSSSLEVSPLYLPKLRFFHIFATRYSVDYLSQWHFPILAQLCLFCEEGSSASIGKFLNRHAETIETLRVFHKEDPAVLSSCSNGLPRLKTFVVETFEEFHTVSSLLNNVLRGSTTGSMSVCDDYIIVQLLIPSDIWDVERLIESLPRQVQEMKKKIRFEMCDTWGDMLKELPNWEYREEMHNLVQVSKSIPDNVFDSEGASWHSNAARAFEIAVVHQHDKCFPKRG</sequence>
<proteinExistence type="predicted"/>
<reference evidence="1 2" key="1">
    <citation type="journal article" date="2011" name="PLoS Pathog.">
        <title>Endophytic Life Strategies Decoded by Genome and Transcriptome Analyses of the Mutualistic Root Symbiont Piriformospora indica.</title>
        <authorList>
            <person name="Zuccaro A."/>
            <person name="Lahrmann U."/>
            <person name="Guldener U."/>
            <person name="Langen G."/>
            <person name="Pfiffi S."/>
            <person name="Biedenkopf D."/>
            <person name="Wong P."/>
            <person name="Samans B."/>
            <person name="Grimm C."/>
            <person name="Basiewicz M."/>
            <person name="Murat C."/>
            <person name="Martin F."/>
            <person name="Kogel K.H."/>
        </authorList>
    </citation>
    <scope>NUCLEOTIDE SEQUENCE [LARGE SCALE GENOMIC DNA]</scope>
    <source>
        <strain evidence="1 2">DSM 11827</strain>
    </source>
</reference>
<dbReference type="EMBL" id="CAFZ01000349">
    <property type="protein sequence ID" value="CCA74744.1"/>
    <property type="molecule type" value="Genomic_DNA"/>
</dbReference>
<evidence type="ECO:0000313" key="2">
    <source>
        <dbReference type="Proteomes" id="UP000007148"/>
    </source>
</evidence>